<feature type="compositionally biased region" description="Polar residues" evidence="1">
    <location>
        <begin position="62"/>
        <end position="73"/>
    </location>
</feature>
<dbReference type="EMBL" id="MF326971">
    <property type="protein sequence ID" value="AUF69982.1"/>
    <property type="molecule type" value="Genomic_DNA"/>
</dbReference>
<reference evidence="2" key="1">
    <citation type="journal article" date="2011" name="Mol. Biol. Evol.">
        <title>Novel protein genes in animal mtDNA: a new sex determination system in freshwater mussels (Bivalvia: Unionoida)?</title>
        <authorList>
            <person name="Breton S."/>
            <person name="Stewart D.T."/>
            <person name="Shepardson S."/>
            <person name="Trdan R.J."/>
            <person name="Bogan A.E."/>
            <person name="Chapman E.G."/>
            <person name="Ruminas A.J."/>
            <person name="Piontkivska H."/>
            <person name="Hoeh W.R."/>
        </authorList>
    </citation>
    <scope>NUCLEOTIDE SEQUENCE</scope>
    <source>
        <strain evidence="2">H2610</strain>
    </source>
</reference>
<organism evidence="2">
    <name type="scientific">Lampsilis powellii</name>
    <dbReference type="NCBI Taxonomy" id="106594"/>
    <lineage>
        <taxon>Eukaryota</taxon>
        <taxon>Metazoa</taxon>
        <taxon>Spiralia</taxon>
        <taxon>Lophotrochozoa</taxon>
        <taxon>Mollusca</taxon>
        <taxon>Bivalvia</taxon>
        <taxon>Autobranchia</taxon>
        <taxon>Heteroconchia</taxon>
        <taxon>Palaeoheterodonta</taxon>
        <taxon>Unionida</taxon>
        <taxon>Unionoidea</taxon>
        <taxon>Unionidae</taxon>
        <taxon>Ambleminae</taxon>
        <taxon>Lampsilini</taxon>
        <taxon>Lampsilis</taxon>
    </lineage>
</organism>
<evidence type="ECO:0000313" key="2">
    <source>
        <dbReference type="EMBL" id="AEC14043.1"/>
    </source>
</evidence>
<feature type="compositionally biased region" description="Polar residues" evidence="1">
    <location>
        <begin position="79"/>
        <end position="89"/>
    </location>
</feature>
<feature type="region of interest" description="Disordered" evidence="1">
    <location>
        <begin position="56"/>
        <end position="89"/>
    </location>
</feature>
<gene>
    <name evidence="2" type="primary">forf</name>
    <name evidence="3" type="synonym">f-orf</name>
</gene>
<evidence type="ECO:0000256" key="1">
    <source>
        <dbReference type="SAM" id="MobiDB-lite"/>
    </source>
</evidence>
<accession>F4ZFG0</accession>
<keyword evidence="2" id="KW-0496">Mitochondrion</keyword>
<geneLocation type="mitochondrion" evidence="2"/>
<protein>
    <submittedName>
        <fullName evidence="3">F-ORF protein</fullName>
    </submittedName>
    <submittedName>
        <fullName evidence="2">Female-specific orf protein</fullName>
    </submittedName>
</protein>
<dbReference type="AlphaFoldDB" id="F4ZFG0"/>
<name>F4ZFG0_9BIVA</name>
<sequence length="89" mass="9969">MVIKMKTRIMNMFQHKMVQKLAIVFTTGLLLVTFLSNPFLMVMTKVSYSELSLTDNPLEKNQPINTPTTSTGSYPIKNSPASTNISNKT</sequence>
<proteinExistence type="predicted"/>
<dbReference type="EMBL" id="HM849384">
    <property type="protein sequence ID" value="AEC14043.1"/>
    <property type="molecule type" value="Genomic_DNA"/>
</dbReference>
<evidence type="ECO:0000313" key="3">
    <source>
        <dbReference type="EMBL" id="AUF69982.1"/>
    </source>
</evidence>
<reference evidence="3" key="2">
    <citation type="journal article" date="2018" name="PeerJ">
        <title>Evaluating the utility of the female-specific mitochondrial f-orf gene for population genetic, phylogeographic and systematic studies in freshwater mussels (Bivalvia: Unionida).</title>
        <authorList>
            <person name="Robicheau B.M."/>
            <person name="Chase E.E."/>
            <person name="Hoeh W.R."/>
            <person name="Harris J.L."/>
            <person name="Stewart D.T."/>
            <person name="Breton S."/>
        </authorList>
    </citation>
    <scope>NUCLEOTIDE SEQUENCE</scope>
    <source>
        <strain evidence="3">H2610</strain>
    </source>
</reference>